<dbReference type="GO" id="GO:0003700">
    <property type="term" value="F:DNA-binding transcription factor activity"/>
    <property type="evidence" value="ECO:0007669"/>
    <property type="project" value="InterPro"/>
</dbReference>
<dbReference type="Pfam" id="PF20240">
    <property type="entry name" value="DUF6597"/>
    <property type="match status" value="1"/>
</dbReference>
<dbReference type="PROSITE" id="PS01124">
    <property type="entry name" value="HTH_ARAC_FAMILY_2"/>
    <property type="match status" value="1"/>
</dbReference>
<dbReference type="Gene3D" id="1.10.10.60">
    <property type="entry name" value="Homeodomain-like"/>
    <property type="match status" value="1"/>
</dbReference>
<dbReference type="RefSeq" id="WP_088906456.1">
    <property type="nucleotide sequence ID" value="NZ_CP018145.1"/>
</dbReference>
<dbReference type="SUPFAM" id="SSF46689">
    <property type="entry name" value="Homeodomain-like"/>
    <property type="match status" value="2"/>
</dbReference>
<keyword evidence="1" id="KW-0805">Transcription regulation</keyword>
<evidence type="ECO:0000259" key="4">
    <source>
        <dbReference type="PROSITE" id="PS01124"/>
    </source>
</evidence>
<evidence type="ECO:0000256" key="2">
    <source>
        <dbReference type="ARBA" id="ARBA00023125"/>
    </source>
</evidence>
<organism evidence="5 6">
    <name type="scientific">Brevibacillus formosus</name>
    <dbReference type="NCBI Taxonomy" id="54913"/>
    <lineage>
        <taxon>Bacteria</taxon>
        <taxon>Bacillati</taxon>
        <taxon>Bacillota</taxon>
        <taxon>Bacilli</taxon>
        <taxon>Bacillales</taxon>
        <taxon>Paenibacillaceae</taxon>
        <taxon>Brevibacillus</taxon>
    </lineage>
</organism>
<dbReference type="EMBL" id="CP018145">
    <property type="protein sequence ID" value="ASJ52564.1"/>
    <property type="molecule type" value="Genomic_DNA"/>
</dbReference>
<protein>
    <submittedName>
        <fullName evidence="5">AraC family transcriptional regulator</fullName>
    </submittedName>
</protein>
<proteinExistence type="predicted"/>
<dbReference type="KEGG" id="bfm:BP422_02770"/>
<evidence type="ECO:0000256" key="1">
    <source>
        <dbReference type="ARBA" id="ARBA00023015"/>
    </source>
</evidence>
<dbReference type="PANTHER" id="PTHR46796:SF13">
    <property type="entry name" value="HTH-TYPE TRANSCRIPTIONAL ACTIVATOR RHAS"/>
    <property type="match status" value="1"/>
</dbReference>
<evidence type="ECO:0000313" key="5">
    <source>
        <dbReference type="EMBL" id="ASJ52564.1"/>
    </source>
</evidence>
<feature type="domain" description="HTH araC/xylS-type" evidence="4">
    <location>
        <begin position="171"/>
        <end position="273"/>
    </location>
</feature>
<name>A0A220MC39_9BACL</name>
<dbReference type="AlphaFoldDB" id="A0A220MC39"/>
<dbReference type="InterPro" id="IPR046532">
    <property type="entry name" value="DUF6597"/>
</dbReference>
<dbReference type="InterPro" id="IPR009057">
    <property type="entry name" value="Homeodomain-like_sf"/>
</dbReference>
<dbReference type="Proteomes" id="UP000197781">
    <property type="component" value="Chromosome"/>
</dbReference>
<accession>A0A220MC39</accession>
<evidence type="ECO:0000256" key="3">
    <source>
        <dbReference type="ARBA" id="ARBA00023163"/>
    </source>
</evidence>
<keyword evidence="3" id="KW-0804">Transcription</keyword>
<keyword evidence="2" id="KW-0238">DNA-binding</keyword>
<evidence type="ECO:0000313" key="6">
    <source>
        <dbReference type="Proteomes" id="UP000197781"/>
    </source>
</evidence>
<dbReference type="SMART" id="SM00342">
    <property type="entry name" value="HTH_ARAC"/>
    <property type="match status" value="1"/>
</dbReference>
<dbReference type="PANTHER" id="PTHR46796">
    <property type="entry name" value="HTH-TYPE TRANSCRIPTIONAL ACTIVATOR RHAS-RELATED"/>
    <property type="match status" value="1"/>
</dbReference>
<gene>
    <name evidence="5" type="ORF">BP422_02770</name>
</gene>
<dbReference type="GO" id="GO:0043565">
    <property type="term" value="F:sequence-specific DNA binding"/>
    <property type="evidence" value="ECO:0007669"/>
    <property type="project" value="InterPro"/>
</dbReference>
<sequence length="278" mass="31540">MAKIMRQFRPVQPPTLHRASAQNAYHYQEYMPSKCLVNDIACYWTSEYDGKGIAPTSRVIPDGCVDIIFNLGATSYQKGAFLTGLMRTYEVIPLTGPQSLIGIRFYAEGAARFLRYPVAMINGLHPNLEDIWGKEADEVIEGLLEASDTAERIALLERKLIKRLWMDDPTDQLLLTSMNYLYEYRGKLSMAALAEKVNYSERSLRRTFQQQLGMSPKELGRIIQFQGLLQMLAKGTRTSFTDAALQCGYYDQSHLIKSFHTFYGVAPSKIVSPDRANR</sequence>
<dbReference type="InterPro" id="IPR018060">
    <property type="entry name" value="HTH_AraC"/>
</dbReference>
<dbReference type="InterPro" id="IPR050204">
    <property type="entry name" value="AraC_XylS_family_regulators"/>
</dbReference>
<reference evidence="5 6" key="1">
    <citation type="submission" date="2016-11" db="EMBL/GenBank/DDBJ databases">
        <authorList>
            <person name="Jaros S."/>
            <person name="Januszkiewicz K."/>
            <person name="Wedrychowicz H."/>
        </authorList>
    </citation>
    <scope>NUCLEOTIDE SEQUENCE [LARGE SCALE GENOMIC DNA]</scope>
    <source>
        <strain evidence="5 6">NF2</strain>
    </source>
</reference>
<dbReference type="Pfam" id="PF12833">
    <property type="entry name" value="HTH_18"/>
    <property type="match status" value="1"/>
</dbReference>